<evidence type="ECO:0000259" key="4">
    <source>
        <dbReference type="PROSITE" id="PS50013"/>
    </source>
</evidence>
<organism evidence="5 6">
    <name type="scientific">Neoarthrinium moseri</name>
    <dbReference type="NCBI Taxonomy" id="1658444"/>
    <lineage>
        <taxon>Eukaryota</taxon>
        <taxon>Fungi</taxon>
        <taxon>Dikarya</taxon>
        <taxon>Ascomycota</taxon>
        <taxon>Pezizomycotina</taxon>
        <taxon>Sordariomycetes</taxon>
        <taxon>Xylariomycetidae</taxon>
        <taxon>Amphisphaeriales</taxon>
        <taxon>Apiosporaceae</taxon>
        <taxon>Neoarthrinium</taxon>
    </lineage>
</organism>
<feature type="region of interest" description="Disordered" evidence="3">
    <location>
        <begin position="503"/>
        <end position="532"/>
    </location>
</feature>
<feature type="compositionally biased region" description="Low complexity" evidence="3">
    <location>
        <begin position="20"/>
        <end position="30"/>
    </location>
</feature>
<dbReference type="Gene3D" id="2.40.50.40">
    <property type="match status" value="1"/>
</dbReference>
<feature type="compositionally biased region" description="Low complexity" evidence="3">
    <location>
        <begin position="1428"/>
        <end position="1446"/>
    </location>
</feature>
<evidence type="ECO:0000256" key="1">
    <source>
        <dbReference type="ARBA" id="ARBA00011353"/>
    </source>
</evidence>
<feature type="compositionally biased region" description="Low complexity" evidence="3">
    <location>
        <begin position="229"/>
        <end position="255"/>
    </location>
</feature>
<feature type="compositionally biased region" description="Polar residues" evidence="3">
    <location>
        <begin position="1"/>
        <end position="13"/>
    </location>
</feature>
<feature type="compositionally biased region" description="Basic and acidic residues" evidence="3">
    <location>
        <begin position="167"/>
        <end position="176"/>
    </location>
</feature>
<dbReference type="InterPro" id="IPR000953">
    <property type="entry name" value="Chromo/chromo_shadow_dom"/>
</dbReference>
<comment type="subunit">
    <text evidence="1">Component of the NuA4 histone acetyltransferase complex.</text>
</comment>
<sequence length="1477" mass="162298">MNPSAPRSPTSSKNPRKRPASSTSRAPSTTAKKRKSRAAPPQETADEDQYWTIKGILRQKTEKRKLYYLIEWEGIDESTGRAYKPTWEPAENITSNAIAEWEEKQQQAQGGALASCDETAYPLQAQAIIQEPGTRPWTSETRTPLAGVFAPGSLAEVREAKRRRLEQRRDRRDRTLVLDSQDAEDTEEPSLGVPARTTAEAPPENLVGSRSKITVELSRRPGFNPNDYQQVQLSQASQSQTATQSSQKLSSQVSSPEVGPALGHLHSNRTIPDSQEVSGYSISDTTNSGPGADLYALTKSQDSVPKLAARSRSEEATVPDSLSHIPSRQLEPAASQSGTILFESASAPPAGPPFGDISNPAGDESQATHSAASLSRGPQFTQDPGFLSQVPFHFDESALPTPSGQEVDSQREQPPEPTSQILQTSGYSTPAIASESHRLSQASPQAAQIVPRFASHSEAFQSQIAEPDFSVYSDHGESTAERDEVIPETAHLASRTVQFSQNSSQALSELDGNTKISSSAPQSYEHASPSDSLHVHISKQSIDKLSEVIGVESLDAAAPRFLSSKPLDFVLHSSDRTGRRSSLSPRRSVTPTGNMDDAPTTSSTPMSMKEKLRLIRERNLGPRNSNQVPNLAVQEPANTLADDHTAHPEQLAEFAEPLISPSILVPSVETDHPEDAALHADFVEEHKPADHLPMETHMFESSTIPTSFDAMPEEQPATLDPAALTLSIDPHLTGLAPAPELEPELEQTASPSIPTDDDQMPNDHHESVLSNSGDHEASNSNVLPNVYIEDGADEHILTLPLASNIRPQYVEIIKETNDDLVAYNAAFTTPPFSTPEPELVAKVDRMFERLFDVCDLPPFLETLPQITPVQVTKHVRNTNSKFSFVGHFLENLCNVDSQKSVLILARPGKIIELLNNLVTTEGYHHVQLRGSSLVESPEPRERPTVMVASTSDDLTLIHKDFDVIIAFDHTFRQDLLPTRNQEAAPIVLALVTSASIQHINMRISEKIEPLGRKNYLMLALCASVEEITHPEGRFPQAHEVAELFSNYVENPDDEEFYWTPQELPQSIFEHIAASSQAEGTNSSLVPIGVIGQPPSRKRSLVSTQITSPSQPNNPNKEQDDQDETEPKRPRIAQPNVITTTIAIRNIPESLGGLIGESSNEGKPTVGITVEQAEALAAKIAKLEAELEKMRGQRDVFRDLADRTKSEVENWTASMNRIQPRYMAALRDRGIFQKKVDDSFKEKGELSLRVQSHEKEILILRETNTELQRKLSEAEESLIKGENPELAKMVQMERDTDDAKKKAADLEKKLNLSQSDCSYAREQYQQASQRALELKKENDELNKHVIELTRKADNNIVTINQNQDRNEVRELKRLLEDKSTIIREREAELNRVHQQLASAKNGRRETRQSSVPRSPRLGVSSPRTGRGGAVVPSGSASRGASPAAPAGTFETGGSLMPGIGSLFAGQQQGNGRFAHLRE</sequence>
<feature type="coiled-coil region" evidence="2">
    <location>
        <begin position="1172"/>
        <end position="1199"/>
    </location>
</feature>
<feature type="compositionally biased region" description="Polar residues" evidence="3">
    <location>
        <begin position="268"/>
        <end position="289"/>
    </location>
</feature>
<feature type="compositionally biased region" description="Polar residues" evidence="3">
    <location>
        <begin position="418"/>
        <end position="428"/>
    </location>
</feature>
<feature type="compositionally biased region" description="Polar residues" evidence="3">
    <location>
        <begin position="1100"/>
        <end position="1115"/>
    </location>
</feature>
<feature type="region of interest" description="Disordered" evidence="3">
    <location>
        <begin position="573"/>
        <end position="607"/>
    </location>
</feature>
<evidence type="ECO:0000313" key="6">
    <source>
        <dbReference type="Proteomes" id="UP000829685"/>
    </source>
</evidence>
<dbReference type="EMBL" id="JAFIMR010000031">
    <property type="protein sequence ID" value="KAI1860453.1"/>
    <property type="molecule type" value="Genomic_DNA"/>
</dbReference>
<keyword evidence="6" id="KW-1185">Reference proteome</keyword>
<dbReference type="Gene3D" id="3.40.50.12360">
    <property type="match status" value="1"/>
</dbReference>
<feature type="region of interest" description="Disordered" evidence="3">
    <location>
        <begin position="1394"/>
        <end position="1451"/>
    </location>
</feature>
<feature type="domain" description="Chromo" evidence="4">
    <location>
        <begin position="51"/>
        <end position="93"/>
    </location>
</feature>
<evidence type="ECO:0000256" key="2">
    <source>
        <dbReference type="SAM" id="Coils"/>
    </source>
</evidence>
<name>A0A9P9WFA4_9PEZI</name>
<dbReference type="Proteomes" id="UP000829685">
    <property type="component" value="Unassembled WGS sequence"/>
</dbReference>
<accession>A0A9P9WFA4</accession>
<feature type="region of interest" description="Disordered" evidence="3">
    <location>
        <begin position="742"/>
        <end position="780"/>
    </location>
</feature>
<proteinExistence type="predicted"/>
<feature type="region of interest" description="Disordered" evidence="3">
    <location>
        <begin position="1458"/>
        <end position="1477"/>
    </location>
</feature>
<evidence type="ECO:0000313" key="5">
    <source>
        <dbReference type="EMBL" id="KAI1860453.1"/>
    </source>
</evidence>
<feature type="coiled-coil region" evidence="2">
    <location>
        <begin position="1249"/>
        <end position="1350"/>
    </location>
</feature>
<feature type="compositionally biased region" description="Polar residues" evidence="3">
    <location>
        <begin position="580"/>
        <end position="606"/>
    </location>
</feature>
<dbReference type="InterPro" id="IPR038609">
    <property type="entry name" value="HDA1_su2/3_sf"/>
</dbReference>
<reference evidence="5" key="1">
    <citation type="submission" date="2021-03" db="EMBL/GenBank/DDBJ databases">
        <title>Revisited historic fungal species revealed as producer of novel bioactive compounds through whole genome sequencing and comparative genomics.</title>
        <authorList>
            <person name="Vignolle G.A."/>
            <person name="Hochenegger N."/>
            <person name="Mach R.L."/>
            <person name="Mach-Aigner A.R."/>
            <person name="Javad Rahimi M."/>
            <person name="Salim K.A."/>
            <person name="Chan C.M."/>
            <person name="Lim L.B.L."/>
            <person name="Cai F."/>
            <person name="Druzhinina I.S."/>
            <person name="U'Ren J.M."/>
            <person name="Derntl C."/>
        </authorList>
    </citation>
    <scope>NUCLEOTIDE SEQUENCE</scope>
    <source>
        <strain evidence="5">TUCIM 5799</strain>
    </source>
</reference>
<protein>
    <recommendedName>
        <fullName evidence="4">Chromo domain-containing protein</fullName>
    </recommendedName>
</protein>
<feature type="region of interest" description="Disordered" evidence="3">
    <location>
        <begin position="1084"/>
        <end position="1136"/>
    </location>
</feature>
<dbReference type="PROSITE" id="PS50013">
    <property type="entry name" value="CHROMO_2"/>
    <property type="match status" value="1"/>
</dbReference>
<feature type="region of interest" description="Disordered" evidence="3">
    <location>
        <begin position="162"/>
        <end position="445"/>
    </location>
</feature>
<keyword evidence="2" id="KW-0175">Coiled coil</keyword>
<feature type="compositionally biased region" description="Basic and acidic residues" evidence="3">
    <location>
        <begin position="761"/>
        <end position="777"/>
    </location>
</feature>
<gene>
    <name evidence="5" type="ORF">JX265_009852</name>
</gene>
<evidence type="ECO:0000256" key="3">
    <source>
        <dbReference type="SAM" id="MobiDB-lite"/>
    </source>
</evidence>
<feature type="region of interest" description="Disordered" evidence="3">
    <location>
        <begin position="1"/>
        <end position="49"/>
    </location>
</feature>
<dbReference type="SUPFAM" id="SSF54160">
    <property type="entry name" value="Chromo domain-like"/>
    <property type="match status" value="1"/>
</dbReference>
<comment type="caution">
    <text evidence="5">The sequence shown here is derived from an EMBL/GenBank/DDBJ whole genome shotgun (WGS) entry which is preliminary data.</text>
</comment>
<dbReference type="InterPro" id="IPR016197">
    <property type="entry name" value="Chromo-like_dom_sf"/>
</dbReference>
<dbReference type="GO" id="GO:0006338">
    <property type="term" value="P:chromatin remodeling"/>
    <property type="evidence" value="ECO:0007669"/>
    <property type="project" value="UniProtKB-ARBA"/>
</dbReference>
<feature type="compositionally biased region" description="Polar residues" evidence="3">
    <location>
        <begin position="365"/>
        <end position="382"/>
    </location>
</feature>